<dbReference type="InterPro" id="IPR013096">
    <property type="entry name" value="Cupin_2"/>
</dbReference>
<dbReference type="Gene3D" id="2.60.120.10">
    <property type="entry name" value="Jelly Rolls"/>
    <property type="match status" value="1"/>
</dbReference>
<name>A0A9D0ZNK0_9FIRM</name>
<dbReference type="Pfam" id="PF07883">
    <property type="entry name" value="Cupin_2"/>
    <property type="match status" value="1"/>
</dbReference>
<dbReference type="PANTHER" id="PTHR34571">
    <property type="entry name" value="(S)-UREIDOGLYCINE AMINOHYDROLASE"/>
    <property type="match status" value="1"/>
</dbReference>
<dbReference type="Proteomes" id="UP000824260">
    <property type="component" value="Unassembled WGS sequence"/>
</dbReference>
<evidence type="ECO:0000259" key="1">
    <source>
        <dbReference type="Pfam" id="PF07883"/>
    </source>
</evidence>
<dbReference type="InterPro" id="IPR011051">
    <property type="entry name" value="RmlC_Cupin_sf"/>
</dbReference>
<evidence type="ECO:0000313" key="2">
    <source>
        <dbReference type="EMBL" id="HIQ83790.1"/>
    </source>
</evidence>
<feature type="domain" description="Cupin type-2" evidence="1">
    <location>
        <begin position="67"/>
        <end position="125"/>
    </location>
</feature>
<dbReference type="NCBIfam" id="TIGR03214">
    <property type="entry name" value="ura-cupin"/>
    <property type="match status" value="1"/>
</dbReference>
<dbReference type="EMBL" id="DVFZ01000108">
    <property type="protein sequence ID" value="HIQ83790.1"/>
    <property type="molecule type" value="Genomic_DNA"/>
</dbReference>
<dbReference type="InterPro" id="IPR017627">
    <property type="entry name" value="UGHY"/>
</dbReference>
<protein>
    <submittedName>
        <fullName evidence="2">Cupin domain-containing protein</fullName>
    </submittedName>
</protein>
<evidence type="ECO:0000313" key="3">
    <source>
        <dbReference type="Proteomes" id="UP000824260"/>
    </source>
</evidence>
<proteinExistence type="predicted"/>
<dbReference type="InterPro" id="IPR044704">
    <property type="entry name" value="UGlyAH_cupin_N"/>
</dbReference>
<dbReference type="GO" id="GO:0071522">
    <property type="term" value="F:ureidoglycine aminohydrolase activity"/>
    <property type="evidence" value="ECO:0007669"/>
    <property type="project" value="InterPro"/>
</dbReference>
<organism evidence="2 3">
    <name type="scientific">Candidatus Pullichristensenella stercorigallinarum</name>
    <dbReference type="NCBI Taxonomy" id="2840909"/>
    <lineage>
        <taxon>Bacteria</taxon>
        <taxon>Bacillati</taxon>
        <taxon>Bacillota</taxon>
        <taxon>Clostridia</taxon>
        <taxon>Candidatus Pullichristensenella</taxon>
    </lineage>
</organism>
<reference evidence="2" key="1">
    <citation type="submission" date="2020-10" db="EMBL/GenBank/DDBJ databases">
        <authorList>
            <person name="Gilroy R."/>
        </authorList>
    </citation>
    <scope>NUCLEOTIDE SEQUENCE</scope>
    <source>
        <strain evidence="2">ChiSjej6B24-2974</strain>
    </source>
</reference>
<sequence>MGYPSDILSTRAVIRRGDYAIIPPEGLVNNVVPGIEDCRVSILATPKLGASFVMYIVTAQPRTGGTSRPFAAEDGVEAFAYIIDGQGTLAVGDDERAATAGAYAFAPAGSGLRFMNTGDEPMRLLLYKQRYIPVAGHDAEAVFGNVNDIEYRDYDDMANVHVKDLLPTHIGFDMNFHILSFDPGGCHPFFETHVQEHGMYILEGEGAYFFGNDEWKLIKKDDFVWFGAYSLQGAYGVGRVPFTYIYSKDCNRDVGI</sequence>
<dbReference type="InterPro" id="IPR044697">
    <property type="entry name" value="UGlyAH_cupin_C"/>
</dbReference>
<dbReference type="InterPro" id="IPR014710">
    <property type="entry name" value="RmlC-like_jellyroll"/>
</dbReference>
<dbReference type="SUPFAM" id="SSF51182">
    <property type="entry name" value="RmlC-like cupins"/>
    <property type="match status" value="1"/>
</dbReference>
<accession>A0A9D0ZNK0</accession>
<comment type="caution">
    <text evidence="2">The sequence shown here is derived from an EMBL/GenBank/DDBJ whole genome shotgun (WGS) entry which is preliminary data.</text>
</comment>
<gene>
    <name evidence="2" type="ORF">IAA52_11905</name>
</gene>
<dbReference type="CDD" id="cd02211">
    <property type="entry name" value="cupin_UGlyAH_N"/>
    <property type="match status" value="1"/>
</dbReference>
<dbReference type="AlphaFoldDB" id="A0A9D0ZNK0"/>
<dbReference type="CDD" id="cd02212">
    <property type="entry name" value="cupin_UGlyAH_C"/>
    <property type="match status" value="1"/>
</dbReference>
<reference evidence="2" key="2">
    <citation type="journal article" date="2021" name="PeerJ">
        <title>Extensive microbial diversity within the chicken gut microbiome revealed by metagenomics and culture.</title>
        <authorList>
            <person name="Gilroy R."/>
            <person name="Ravi A."/>
            <person name="Getino M."/>
            <person name="Pursley I."/>
            <person name="Horton D.L."/>
            <person name="Alikhan N.F."/>
            <person name="Baker D."/>
            <person name="Gharbi K."/>
            <person name="Hall N."/>
            <person name="Watson M."/>
            <person name="Adriaenssens E.M."/>
            <person name="Foster-Nyarko E."/>
            <person name="Jarju S."/>
            <person name="Secka A."/>
            <person name="Antonio M."/>
            <person name="Oren A."/>
            <person name="Chaudhuri R.R."/>
            <person name="La Ragione R."/>
            <person name="Hildebrand F."/>
            <person name="Pallen M.J."/>
        </authorList>
    </citation>
    <scope>NUCLEOTIDE SEQUENCE</scope>
    <source>
        <strain evidence="2">ChiSjej6B24-2974</strain>
    </source>
</reference>
<dbReference type="PANTHER" id="PTHR34571:SF1">
    <property type="entry name" value="(S)-UREIDOGLYCINE AMINOHYDROLASE"/>
    <property type="match status" value="1"/>
</dbReference>